<evidence type="ECO:0000259" key="1">
    <source>
        <dbReference type="Pfam" id="PF00696"/>
    </source>
</evidence>
<feature type="domain" description="Aspartate/glutamate/uridylate kinase" evidence="1">
    <location>
        <begin position="12"/>
        <end position="150"/>
    </location>
</feature>
<protein>
    <submittedName>
        <fullName evidence="2">Aspartate kinase</fullName>
    </submittedName>
</protein>
<dbReference type="EMBL" id="CP048630">
    <property type="protein sequence ID" value="QIB35141.1"/>
    <property type="molecule type" value="Genomic_DNA"/>
</dbReference>
<sequence>MPEHSALRRGHVVKLGGSLLGAPRLPELLRALARHASPTLLVTGGGPFADAVRDLQPTLRLSDPACHRMAILAMEQTALAFADLAPGLVPVDSLEAIAEAGAAKRVAIWRPARLALEASELPQSWELTSDSLAAWIAGESGAERLTLVKSAPPAPGSGPNQWAEAGLVDPLFPRYAARVPGPVEVMTLDDALSHFTKGSLAA</sequence>
<dbReference type="SUPFAM" id="SSF53633">
    <property type="entry name" value="Carbamate kinase-like"/>
    <property type="match status" value="1"/>
</dbReference>
<accession>A0A6P1YQT1</accession>
<dbReference type="AlphaFoldDB" id="A0A6P1YQT1"/>
<reference evidence="2 3" key="1">
    <citation type="submission" date="2020-02" db="EMBL/GenBank/DDBJ databases">
        <authorList>
            <person name="Li G."/>
        </authorList>
    </citation>
    <scope>NUCLEOTIDE SEQUENCE [LARGE SCALE GENOMIC DNA]</scope>
    <source>
        <strain evidence="2 3">DSM 102029</strain>
    </source>
</reference>
<dbReference type="KEGG" id="apra:G3A50_16565"/>
<organism evidence="2 3">
    <name type="scientific">Ancylobacter pratisalsi</name>
    <dbReference type="NCBI Taxonomy" id="1745854"/>
    <lineage>
        <taxon>Bacteria</taxon>
        <taxon>Pseudomonadati</taxon>
        <taxon>Pseudomonadota</taxon>
        <taxon>Alphaproteobacteria</taxon>
        <taxon>Hyphomicrobiales</taxon>
        <taxon>Xanthobacteraceae</taxon>
        <taxon>Ancylobacter</taxon>
    </lineage>
</organism>
<dbReference type="GO" id="GO:0016301">
    <property type="term" value="F:kinase activity"/>
    <property type="evidence" value="ECO:0007669"/>
    <property type="project" value="UniProtKB-KW"/>
</dbReference>
<proteinExistence type="predicted"/>
<keyword evidence="2" id="KW-0418">Kinase</keyword>
<evidence type="ECO:0000313" key="3">
    <source>
        <dbReference type="Proteomes" id="UP000464751"/>
    </source>
</evidence>
<dbReference type="InterPro" id="IPR001048">
    <property type="entry name" value="Asp/Glu/Uridylate_kinase"/>
</dbReference>
<dbReference type="Gene3D" id="3.40.1160.10">
    <property type="entry name" value="Acetylglutamate kinase-like"/>
    <property type="match status" value="1"/>
</dbReference>
<dbReference type="Pfam" id="PF00696">
    <property type="entry name" value="AA_kinase"/>
    <property type="match status" value="1"/>
</dbReference>
<dbReference type="InterPro" id="IPR036393">
    <property type="entry name" value="AceGlu_kinase-like_sf"/>
</dbReference>
<dbReference type="Proteomes" id="UP000464751">
    <property type="component" value="Chromosome"/>
</dbReference>
<name>A0A6P1YQT1_9HYPH</name>
<evidence type="ECO:0000313" key="2">
    <source>
        <dbReference type="EMBL" id="QIB35141.1"/>
    </source>
</evidence>
<keyword evidence="3" id="KW-1185">Reference proteome</keyword>
<gene>
    <name evidence="2" type="ORF">G3A50_16565</name>
</gene>
<keyword evidence="2" id="KW-0808">Transferase</keyword>